<dbReference type="GeneID" id="40334293"/>
<organism evidence="2 3">
    <name type="scientific">Trypanosoma rangeli</name>
    <dbReference type="NCBI Taxonomy" id="5698"/>
    <lineage>
        <taxon>Eukaryota</taxon>
        <taxon>Discoba</taxon>
        <taxon>Euglenozoa</taxon>
        <taxon>Kinetoplastea</taxon>
        <taxon>Metakinetoplastina</taxon>
        <taxon>Trypanosomatida</taxon>
        <taxon>Trypanosomatidae</taxon>
        <taxon>Trypanosoma</taxon>
        <taxon>Herpetosoma</taxon>
    </lineage>
</organism>
<keyword evidence="3" id="KW-1185">Reference proteome</keyword>
<evidence type="ECO:0000313" key="2">
    <source>
        <dbReference type="EMBL" id="RNE95168.1"/>
    </source>
</evidence>
<proteinExistence type="predicted"/>
<comment type="caution">
    <text evidence="2">The sequence shown here is derived from an EMBL/GenBank/DDBJ whole genome shotgun (WGS) entry which is preliminary data.</text>
</comment>
<dbReference type="RefSeq" id="XP_029233156.1">
    <property type="nucleotide sequence ID" value="XM_029386987.1"/>
</dbReference>
<accession>A0A3R7MTT9</accession>
<dbReference type="EMBL" id="MKGL01000930">
    <property type="protein sequence ID" value="RNE95168.1"/>
    <property type="molecule type" value="Genomic_DNA"/>
</dbReference>
<evidence type="ECO:0000313" key="3">
    <source>
        <dbReference type="Proteomes" id="UP000283634"/>
    </source>
</evidence>
<evidence type="ECO:0000256" key="1">
    <source>
        <dbReference type="SAM" id="MobiDB-lite"/>
    </source>
</evidence>
<protein>
    <submittedName>
        <fullName evidence="2">Uncharacterized protein</fullName>
    </submittedName>
</protein>
<dbReference type="AlphaFoldDB" id="A0A3R7MTT9"/>
<name>A0A3R7MTT9_TRYRA</name>
<feature type="non-terminal residue" evidence="2">
    <location>
        <position position="1"/>
    </location>
</feature>
<sequence length="105" mass="11293">GDEGRGDPGPSTRNLCVNNFALNECESFRLQIWSHWVEAARVAECALVAMPAVRLRVAAGGKTHRGHLLAKTAIRRLPGTGRSLGTSEGTARKTPVPWTPPRAPL</sequence>
<reference evidence="2 3" key="1">
    <citation type="journal article" date="2018" name="BMC Genomics">
        <title>Genomic comparison of Trypanosoma conorhini and Trypanosoma rangeli to Trypanosoma cruzi strains of high and low virulence.</title>
        <authorList>
            <person name="Bradwell K.R."/>
            <person name="Koparde V.N."/>
            <person name="Matveyev A.V."/>
            <person name="Serrano M.G."/>
            <person name="Alves J.M."/>
            <person name="Parikh H."/>
            <person name="Huang B."/>
            <person name="Lee V."/>
            <person name="Espinosa-Alvarez O."/>
            <person name="Ortiz P.A."/>
            <person name="Costa-Martins A.G."/>
            <person name="Teixeira M.M."/>
            <person name="Buck G.A."/>
        </authorList>
    </citation>
    <scope>NUCLEOTIDE SEQUENCE [LARGE SCALE GENOMIC DNA]</scope>
    <source>
        <strain evidence="2 3">AM80</strain>
    </source>
</reference>
<dbReference type="Proteomes" id="UP000283634">
    <property type="component" value="Unassembled WGS sequence"/>
</dbReference>
<gene>
    <name evidence="2" type="ORF">TraAM80_10360</name>
</gene>
<feature type="region of interest" description="Disordered" evidence="1">
    <location>
        <begin position="79"/>
        <end position="105"/>
    </location>
</feature>